<comment type="caution">
    <text evidence="2">The sequence shown here is derived from an EMBL/GenBank/DDBJ whole genome shotgun (WGS) entry which is preliminary data.</text>
</comment>
<keyword evidence="1" id="KW-0812">Transmembrane</keyword>
<evidence type="ECO:0000313" key="2">
    <source>
        <dbReference type="EMBL" id="PVY70660.1"/>
    </source>
</evidence>
<feature type="transmembrane region" description="Helical" evidence="1">
    <location>
        <begin position="12"/>
        <end position="32"/>
    </location>
</feature>
<proteinExistence type="predicted"/>
<name>A0A2U1CUD6_9GAMM</name>
<sequence>MPQPVTWRALLVSNLITLLIALTVVAAALFVLSRTLMDELPDGVLPFRVTLPEGMRARVTNDVDIEVPLKDTVRVPITETLSTQASVDTEVPVAMTVDVNQRIPVNTELRIDTSMEARILGVWTELPVRGSVPIEMSVPVSMSIPIQQTIPLKLDTPVSVALDEDLSIPVDTTFRSPVRMLSPLAIEAEPLVMGITAP</sequence>
<accession>A0A2U1CUD6</accession>
<dbReference type="RefSeq" id="WP_116919514.1">
    <property type="nucleotide sequence ID" value="NZ_QEKQ01000008.1"/>
</dbReference>
<reference evidence="2 3" key="1">
    <citation type="submission" date="2018-04" db="EMBL/GenBank/DDBJ databases">
        <title>Genomic Encyclopedia of Type Strains, Phase IV (KMG-IV): sequencing the most valuable type-strain genomes for metagenomic binning, comparative biology and taxonomic classification.</title>
        <authorList>
            <person name="Goeker M."/>
        </authorList>
    </citation>
    <scope>NUCLEOTIDE SEQUENCE [LARGE SCALE GENOMIC DNA]</scope>
    <source>
        <strain evidence="2 3">DSM 28688</strain>
    </source>
</reference>
<dbReference type="OrthoDB" id="7057480at2"/>
<evidence type="ECO:0000313" key="3">
    <source>
        <dbReference type="Proteomes" id="UP000245887"/>
    </source>
</evidence>
<dbReference type="Proteomes" id="UP000245887">
    <property type="component" value="Unassembled WGS sequence"/>
</dbReference>
<dbReference type="EMBL" id="QEKQ01000008">
    <property type="protein sequence ID" value="PVY70660.1"/>
    <property type="molecule type" value="Genomic_DNA"/>
</dbReference>
<dbReference type="AlphaFoldDB" id="A0A2U1CUD6"/>
<organism evidence="2 3">
    <name type="scientific">Tamilnaduibacter salinus</name>
    <dbReference type="NCBI Taxonomy" id="1484056"/>
    <lineage>
        <taxon>Bacteria</taxon>
        <taxon>Pseudomonadati</taxon>
        <taxon>Pseudomonadota</taxon>
        <taxon>Gammaproteobacteria</taxon>
        <taxon>Pseudomonadales</taxon>
        <taxon>Marinobacteraceae</taxon>
        <taxon>Tamilnaduibacter</taxon>
    </lineage>
</organism>
<keyword evidence="1" id="KW-0472">Membrane</keyword>
<protein>
    <submittedName>
        <fullName evidence="2">Uncharacterized protein</fullName>
    </submittedName>
</protein>
<evidence type="ECO:0000256" key="1">
    <source>
        <dbReference type="SAM" id="Phobius"/>
    </source>
</evidence>
<gene>
    <name evidence="2" type="ORF">C8D92_10816</name>
</gene>
<keyword evidence="1" id="KW-1133">Transmembrane helix</keyword>